<feature type="compositionally biased region" description="Low complexity" evidence="1">
    <location>
        <begin position="491"/>
        <end position="503"/>
    </location>
</feature>
<sequence>FTYKFNFNKLVLVNYPFIDMGSAGAAVPQSAPPVPTGPHFRFPPSTPSDMQVSEVLRSPSSEELRSPGMFSGRRIARGSVSDCSDGTSVNSEIEDGNGGAAEERVTERVAERGGGGSGFRGAVHPRLSHEAMFRMYGGPSGHRGHRVSEVGGHRVHPEPLSPFTVSPLSGPGGPGLLVPPLSPALSMTPGSHLAYTPSPTLSPMPGSIFSFNPEDMQRYLQAHTQSIYNYHLSPRAFFHYPNIIVPQPQRPDKGMPGPQGCDRGPVERPSVLNSHHSILPPPHHSPFKFKLQPPPLGRKQRDSQGRQASLSSTSTSGLGSSLSFGSDLSSASGSGLVSNSSSTGSLNSAGLPKIKVEPISDIESEEEVEVTDISDEEDDERDEEFDHQQPNGTDAALHPDEDLEEEVFKAPAPPPFFIPPTSSSGDGRRGNSVVKSEPVEPADMQLPQTNSQCIPLKLRFKRRWDQDQHMEEAEDKKVRGEERGRERNGMVEESGSGSGEAESPPLLAHHRVSTELHRATAQLSLENKEC</sequence>
<reference evidence="2" key="2">
    <citation type="submission" date="2025-09" db="UniProtKB">
        <authorList>
            <consortium name="Ensembl"/>
        </authorList>
    </citation>
    <scope>IDENTIFICATION</scope>
</reference>
<dbReference type="Proteomes" id="UP000472262">
    <property type="component" value="Unassembled WGS sequence"/>
</dbReference>
<evidence type="ECO:0000256" key="1">
    <source>
        <dbReference type="SAM" id="MobiDB-lite"/>
    </source>
</evidence>
<protein>
    <submittedName>
        <fullName evidence="2">ETS domain-containing transcription factor ERF-like</fullName>
    </submittedName>
</protein>
<accession>A0A672JYM9</accession>
<gene>
    <name evidence="2" type="primary">erfl3</name>
</gene>
<feature type="region of interest" description="Disordered" evidence="1">
    <location>
        <begin position="465"/>
        <end position="512"/>
    </location>
</feature>
<proteinExistence type="predicted"/>
<dbReference type="Ensembl" id="ENSSGRT00000003451.1">
    <property type="protein sequence ID" value="ENSSGRP00000003166.1"/>
    <property type="gene ID" value="ENSSGRG00000001998.1"/>
</dbReference>
<dbReference type="AlphaFoldDB" id="A0A672JYM9"/>
<feature type="compositionally biased region" description="Acidic residues" evidence="1">
    <location>
        <begin position="360"/>
        <end position="385"/>
    </location>
</feature>
<feature type="compositionally biased region" description="Low complexity" evidence="1">
    <location>
        <begin position="308"/>
        <end position="359"/>
    </location>
</feature>
<feature type="compositionally biased region" description="Polar residues" evidence="1">
    <location>
        <begin position="81"/>
        <end position="91"/>
    </location>
</feature>
<feature type="region of interest" description="Disordered" evidence="1">
    <location>
        <begin position="77"/>
        <end position="102"/>
    </location>
</feature>
<feature type="compositionally biased region" description="Basic and acidic residues" evidence="1">
    <location>
        <begin position="465"/>
        <end position="490"/>
    </location>
</feature>
<evidence type="ECO:0000313" key="2">
    <source>
        <dbReference type="Ensembl" id="ENSSGRP00000003166.1"/>
    </source>
</evidence>
<reference evidence="2" key="1">
    <citation type="submission" date="2025-08" db="UniProtKB">
        <authorList>
            <consortium name="Ensembl"/>
        </authorList>
    </citation>
    <scope>IDENTIFICATION</scope>
</reference>
<feature type="region of interest" description="Disordered" evidence="1">
    <location>
        <begin position="244"/>
        <end position="451"/>
    </location>
</feature>
<organism evidence="2 3">
    <name type="scientific">Sinocyclocheilus grahami</name>
    <name type="common">Dianchi golden-line fish</name>
    <name type="synonym">Barbus grahami</name>
    <dbReference type="NCBI Taxonomy" id="75366"/>
    <lineage>
        <taxon>Eukaryota</taxon>
        <taxon>Metazoa</taxon>
        <taxon>Chordata</taxon>
        <taxon>Craniata</taxon>
        <taxon>Vertebrata</taxon>
        <taxon>Euteleostomi</taxon>
        <taxon>Actinopterygii</taxon>
        <taxon>Neopterygii</taxon>
        <taxon>Teleostei</taxon>
        <taxon>Ostariophysi</taxon>
        <taxon>Cypriniformes</taxon>
        <taxon>Cyprinidae</taxon>
        <taxon>Cyprininae</taxon>
        <taxon>Sinocyclocheilus</taxon>
    </lineage>
</organism>
<keyword evidence="3" id="KW-1185">Reference proteome</keyword>
<name>A0A672JYM9_SINGR</name>
<evidence type="ECO:0000313" key="3">
    <source>
        <dbReference type="Proteomes" id="UP000472262"/>
    </source>
</evidence>